<organism evidence="2 3">
    <name type="scientific">Weissella ceti</name>
    <dbReference type="NCBI Taxonomy" id="759620"/>
    <lineage>
        <taxon>Bacteria</taxon>
        <taxon>Bacillati</taxon>
        <taxon>Bacillota</taxon>
        <taxon>Bacilli</taxon>
        <taxon>Lactobacillales</taxon>
        <taxon>Lactobacillaceae</taxon>
        <taxon>Weissella</taxon>
    </lineage>
</organism>
<evidence type="ECO:0000313" key="3">
    <source>
        <dbReference type="Proteomes" id="UP000029079"/>
    </source>
</evidence>
<dbReference type="Pfam" id="PF06161">
    <property type="entry name" value="DUF975"/>
    <property type="match status" value="1"/>
</dbReference>
<dbReference type="InterPro" id="IPR010380">
    <property type="entry name" value="DUF975"/>
</dbReference>
<dbReference type="STRING" id="759620.WS105_1253"/>
<evidence type="ECO:0008006" key="4">
    <source>
        <dbReference type="Google" id="ProtNLM"/>
    </source>
</evidence>
<keyword evidence="1" id="KW-0472">Membrane</keyword>
<feature type="transmembrane region" description="Helical" evidence="1">
    <location>
        <begin position="48"/>
        <end position="68"/>
    </location>
</feature>
<dbReference type="KEGG" id="wce:WS08_1188"/>
<dbReference type="EMBL" id="CP009223">
    <property type="protein sequence ID" value="AIM63508.1"/>
    <property type="molecule type" value="Genomic_DNA"/>
</dbReference>
<dbReference type="Proteomes" id="UP000029079">
    <property type="component" value="Chromosome"/>
</dbReference>
<dbReference type="AlphaFoldDB" id="A0A075U0T2"/>
<gene>
    <name evidence="2" type="ORF">WS74_1259</name>
</gene>
<name>A0A075U0T2_9LACO</name>
<proteinExistence type="predicted"/>
<reference evidence="3" key="2">
    <citation type="submission" date="2014-08" db="EMBL/GenBank/DDBJ databases">
        <title>Complete genome of Weissella ceti strain WS74 isolated from diseased rainbow trout in Brazil.</title>
        <authorList>
            <person name="Figueiredo H.C.P."/>
            <person name="Leal C.A.G."/>
            <person name="Pereira F.L."/>
            <person name="Soares S.C."/>
            <person name="Dorella F.A."/>
            <person name="Carvalho A.F."/>
            <person name="Azevedo V.A.C."/>
        </authorList>
    </citation>
    <scope>NUCLEOTIDE SEQUENCE [LARGE SCALE GENOMIC DNA]</scope>
    <source>
        <strain evidence="3">WS74</strain>
    </source>
</reference>
<dbReference type="RefSeq" id="WP_009765135.1">
    <property type="nucleotide sequence ID" value="NZ_CP009223.1"/>
</dbReference>
<accession>A0A075U0T2</accession>
<keyword evidence="1" id="KW-1133">Transmembrane helix</keyword>
<evidence type="ECO:0000256" key="1">
    <source>
        <dbReference type="SAM" id="Phobius"/>
    </source>
</evidence>
<sequence>MKKDVYAINRQVKARALEALTGNFFSILKILTLPAVLMFVLNMTGNEYVAGIGAVVSGFLMLGFFPYASTLMSLQERQPLQAREYAKSWSWFALFTVWRNRLAMGVDYLIFAVIFTLLGFGSLFGLFIPAILMGALLDGFAFAGLIIAGVMFVAWLVLVIWVSIKLGLVDYVFSDAIFGDMDTTAFNDVDFSRMTMWERLKTIIRTTWTLMTWNVFWRWVWLFLTFIGWGLLGLVTLGIGFLFVAPYMTMANVAFYEQIVGEKYGTTEEIEVVTITTEVEVDVLEPK</sequence>
<feature type="transmembrane region" description="Helical" evidence="1">
    <location>
        <begin position="108"/>
        <end position="133"/>
    </location>
</feature>
<feature type="transmembrane region" description="Helical" evidence="1">
    <location>
        <begin position="20"/>
        <end position="42"/>
    </location>
</feature>
<feature type="transmembrane region" description="Helical" evidence="1">
    <location>
        <begin position="139"/>
        <end position="164"/>
    </location>
</feature>
<feature type="transmembrane region" description="Helical" evidence="1">
    <location>
        <begin position="226"/>
        <end position="245"/>
    </location>
</feature>
<keyword evidence="3" id="KW-1185">Reference proteome</keyword>
<reference evidence="2 3" key="1">
    <citation type="journal article" date="2014" name="Genome Announc.">
        <title>Complete Genome Sequences of Fish Pathogenic Weissella ceti Strains WS74 and WS105.</title>
        <authorList>
            <person name="Figueiredo H.C."/>
            <person name="Leal C.A."/>
            <person name="Dorella F.A."/>
            <person name="Carvalho A.F."/>
            <person name="Soares S.C."/>
            <person name="Pereira F.L."/>
            <person name="Azevedo V.A."/>
        </authorList>
    </citation>
    <scope>NUCLEOTIDE SEQUENCE [LARGE SCALE GENOMIC DNA]</scope>
    <source>
        <strain evidence="2 3">WS74</strain>
    </source>
</reference>
<protein>
    <recommendedName>
        <fullName evidence="4">Integral membrane protein</fullName>
    </recommendedName>
</protein>
<dbReference type="KEGG" id="wct:WS74_1259"/>
<dbReference type="OrthoDB" id="9784844at2"/>
<evidence type="ECO:0000313" key="2">
    <source>
        <dbReference type="EMBL" id="AIM63508.1"/>
    </source>
</evidence>
<keyword evidence="1" id="KW-0812">Transmembrane</keyword>